<protein>
    <submittedName>
        <fullName evidence="2">Uncharacterized protein DUF397</fullName>
    </submittedName>
</protein>
<dbReference type="OrthoDB" id="3873831at2"/>
<evidence type="ECO:0000313" key="2">
    <source>
        <dbReference type="EMBL" id="TWF91490.1"/>
    </source>
</evidence>
<sequence length="65" mass="6675">MTPTPEWFKSSYSSNGGACVEVAANILGSVPIRDSKDPEGPALTFGAEGFAAFIHGVKKGVFGTA</sequence>
<gene>
    <name evidence="2" type="ORF">FHX73_12605</name>
</gene>
<reference evidence="2 3" key="1">
    <citation type="submission" date="2019-06" db="EMBL/GenBank/DDBJ databases">
        <title>Sequencing the genomes of 1000 actinobacteria strains.</title>
        <authorList>
            <person name="Klenk H.-P."/>
        </authorList>
    </citation>
    <scope>NUCLEOTIDE SEQUENCE [LARGE SCALE GENOMIC DNA]</scope>
    <source>
        <strain evidence="2 3">DSM 44826</strain>
    </source>
</reference>
<keyword evidence="3" id="KW-1185">Reference proteome</keyword>
<dbReference type="RefSeq" id="WP_145909076.1">
    <property type="nucleotide sequence ID" value="NZ_BAAAMZ010000010.1"/>
</dbReference>
<dbReference type="EMBL" id="VIWT01000002">
    <property type="protein sequence ID" value="TWF91490.1"/>
    <property type="molecule type" value="Genomic_DNA"/>
</dbReference>
<name>A0A561TWJ9_9ACTN</name>
<dbReference type="Pfam" id="PF04149">
    <property type="entry name" value="DUF397"/>
    <property type="match status" value="1"/>
</dbReference>
<evidence type="ECO:0000313" key="3">
    <source>
        <dbReference type="Proteomes" id="UP000317940"/>
    </source>
</evidence>
<feature type="domain" description="DUF397" evidence="1">
    <location>
        <begin position="6"/>
        <end position="58"/>
    </location>
</feature>
<dbReference type="Proteomes" id="UP000317940">
    <property type="component" value="Unassembled WGS sequence"/>
</dbReference>
<dbReference type="AlphaFoldDB" id="A0A561TWJ9"/>
<organism evidence="2 3">
    <name type="scientific">Kitasatospora viridis</name>
    <dbReference type="NCBI Taxonomy" id="281105"/>
    <lineage>
        <taxon>Bacteria</taxon>
        <taxon>Bacillati</taxon>
        <taxon>Actinomycetota</taxon>
        <taxon>Actinomycetes</taxon>
        <taxon>Kitasatosporales</taxon>
        <taxon>Streptomycetaceae</taxon>
        <taxon>Kitasatospora</taxon>
    </lineage>
</organism>
<accession>A0A561TWJ9</accession>
<dbReference type="InterPro" id="IPR007278">
    <property type="entry name" value="DUF397"/>
</dbReference>
<evidence type="ECO:0000259" key="1">
    <source>
        <dbReference type="Pfam" id="PF04149"/>
    </source>
</evidence>
<comment type="caution">
    <text evidence="2">The sequence shown here is derived from an EMBL/GenBank/DDBJ whole genome shotgun (WGS) entry which is preliminary data.</text>
</comment>
<proteinExistence type="predicted"/>